<evidence type="ECO:0000313" key="2">
    <source>
        <dbReference type="EMBL" id="KAJ8895428.1"/>
    </source>
</evidence>
<reference evidence="2 3" key="1">
    <citation type="submission" date="2023-02" db="EMBL/GenBank/DDBJ databases">
        <title>LHISI_Scaffold_Assembly.</title>
        <authorList>
            <person name="Stuart O.P."/>
            <person name="Cleave R."/>
            <person name="Magrath M.J.L."/>
            <person name="Mikheyev A.S."/>
        </authorList>
    </citation>
    <scope>NUCLEOTIDE SEQUENCE [LARGE SCALE GENOMIC DNA]</scope>
    <source>
        <strain evidence="2">Daus_M_001</strain>
        <tissue evidence="2">Leg muscle</tissue>
    </source>
</reference>
<evidence type="ECO:0000256" key="1">
    <source>
        <dbReference type="SAM" id="MobiDB-lite"/>
    </source>
</evidence>
<comment type="caution">
    <text evidence="2">The sequence shown here is derived from an EMBL/GenBank/DDBJ whole genome shotgun (WGS) entry which is preliminary data.</text>
</comment>
<name>A0ABQ9IFH8_9NEOP</name>
<gene>
    <name evidence="2" type="ORF">PR048_000760</name>
</gene>
<protein>
    <submittedName>
        <fullName evidence="2">Uncharacterized protein</fullName>
    </submittedName>
</protein>
<accession>A0ABQ9IFH8</accession>
<feature type="region of interest" description="Disordered" evidence="1">
    <location>
        <begin position="230"/>
        <end position="254"/>
    </location>
</feature>
<keyword evidence="3" id="KW-1185">Reference proteome</keyword>
<sequence length="535" mass="59260">MCAIGESEQQRQSAGICSCESNARWKDYIGLNKQERVALGEMGHAASSANIAAMRSRRTTKNIVFHYMLKIRGKTKIYSDRMLQTEVQKLHYTAHGLNSAPKPYGTGSRFLQEIIMVQGMVAHVDDRPKFSKHEKQHLILMAFATNIYRRTGTQTTTKALTFAVALLSRVTRAFDSHARPEVLHAGSKAFDAILSFTPDPSLTEVAQKNKTNSGLPVSCSKQILSRAFKSERLARSPPTKANRAQSPAGSPDFRKWESCRTMPLVGGFSRRYPVSPTPPFRRRSKFSSITPIGSQDLAVKSRPNLFTHSLSADQKTRPAVKPHVDVKPEGAKIAQLQVWVPGWIVERGGYSTWVATEYNRPLKKKKAVITQHSTRACQLRPLSFACEVSLLRGATIHSPSPPPSPLAGDPRSRYRATETYLRGPATQTILQYSALETPNTRTFFPTSKTRLYRGTVVERFACSPLTKAIRVQSPAGSLRIFTCGNRAGRCRWSAGLLGDFQFPPPFHSSAAPQSPTSALKTSMLRAAQMYSHTGI</sequence>
<dbReference type="EMBL" id="JARBHB010000001">
    <property type="protein sequence ID" value="KAJ8895428.1"/>
    <property type="molecule type" value="Genomic_DNA"/>
</dbReference>
<dbReference type="Proteomes" id="UP001159363">
    <property type="component" value="Chromosome 1"/>
</dbReference>
<organism evidence="2 3">
    <name type="scientific">Dryococelus australis</name>
    <dbReference type="NCBI Taxonomy" id="614101"/>
    <lineage>
        <taxon>Eukaryota</taxon>
        <taxon>Metazoa</taxon>
        <taxon>Ecdysozoa</taxon>
        <taxon>Arthropoda</taxon>
        <taxon>Hexapoda</taxon>
        <taxon>Insecta</taxon>
        <taxon>Pterygota</taxon>
        <taxon>Neoptera</taxon>
        <taxon>Polyneoptera</taxon>
        <taxon>Phasmatodea</taxon>
        <taxon>Verophasmatodea</taxon>
        <taxon>Anareolatae</taxon>
        <taxon>Phasmatidae</taxon>
        <taxon>Eurycanthinae</taxon>
        <taxon>Dryococelus</taxon>
    </lineage>
</organism>
<proteinExistence type="predicted"/>
<evidence type="ECO:0000313" key="3">
    <source>
        <dbReference type="Proteomes" id="UP001159363"/>
    </source>
</evidence>